<gene>
    <name evidence="1" type="ORF">QAD02_009925</name>
</gene>
<dbReference type="EMBL" id="CM056744">
    <property type="protein sequence ID" value="KAJ8668262.1"/>
    <property type="molecule type" value="Genomic_DNA"/>
</dbReference>
<reference evidence="1" key="1">
    <citation type="submission" date="2023-04" db="EMBL/GenBank/DDBJ databases">
        <title>A chromosome-level genome assembly of the parasitoid wasp Eretmocerus hayati.</title>
        <authorList>
            <person name="Zhong Y."/>
            <person name="Liu S."/>
            <person name="Liu Y."/>
        </authorList>
    </citation>
    <scope>NUCLEOTIDE SEQUENCE</scope>
    <source>
        <strain evidence="1">ZJU_SS_LIU_2023</strain>
    </source>
</reference>
<evidence type="ECO:0000313" key="1">
    <source>
        <dbReference type="EMBL" id="KAJ8668262.1"/>
    </source>
</evidence>
<sequence length="290" mass="29705">MHGKVLLVFFALTACSSAASVSGGASLDPTQASAGGQIRFPLIPGFNSPIFGIPGFLSFFDNSNGAGSQYGTGTREIGSSSGSSSSSASTGTNNQPFGPFTPFLKSMPGLNLLMPQASQIPQFPNIQDLVSKIPGINNRNGNSNISIPPIDLPTLRSGPYIPGISEAMGEAQNHLRAALNISSEVNDGLHSAVENALRSHHPVSGVETIINTIARVYSTAAHSCPIFVIGARLLGEGIRLASEVCRAISNVVIGCETTTSTTAGSTSSSTTTTSSTTTSTTTTSSTTPTP</sequence>
<protein>
    <submittedName>
        <fullName evidence="1">Uncharacterized protein</fullName>
    </submittedName>
</protein>
<dbReference type="Proteomes" id="UP001239111">
    <property type="component" value="Chromosome 4"/>
</dbReference>
<organism evidence="1 2">
    <name type="scientific">Eretmocerus hayati</name>
    <dbReference type="NCBI Taxonomy" id="131215"/>
    <lineage>
        <taxon>Eukaryota</taxon>
        <taxon>Metazoa</taxon>
        <taxon>Ecdysozoa</taxon>
        <taxon>Arthropoda</taxon>
        <taxon>Hexapoda</taxon>
        <taxon>Insecta</taxon>
        <taxon>Pterygota</taxon>
        <taxon>Neoptera</taxon>
        <taxon>Endopterygota</taxon>
        <taxon>Hymenoptera</taxon>
        <taxon>Apocrita</taxon>
        <taxon>Proctotrupomorpha</taxon>
        <taxon>Chalcidoidea</taxon>
        <taxon>Aphelinidae</taxon>
        <taxon>Aphelininae</taxon>
        <taxon>Eretmocerus</taxon>
    </lineage>
</organism>
<accession>A0ACC2ND19</accession>
<proteinExistence type="predicted"/>
<name>A0ACC2ND19_9HYME</name>
<comment type="caution">
    <text evidence="1">The sequence shown here is derived from an EMBL/GenBank/DDBJ whole genome shotgun (WGS) entry which is preliminary data.</text>
</comment>
<evidence type="ECO:0000313" key="2">
    <source>
        <dbReference type="Proteomes" id="UP001239111"/>
    </source>
</evidence>
<keyword evidence="2" id="KW-1185">Reference proteome</keyword>